<organism evidence="3 4">
    <name type="scientific">Cucurbitaria berberidis CBS 394.84</name>
    <dbReference type="NCBI Taxonomy" id="1168544"/>
    <lineage>
        <taxon>Eukaryota</taxon>
        <taxon>Fungi</taxon>
        <taxon>Dikarya</taxon>
        <taxon>Ascomycota</taxon>
        <taxon>Pezizomycotina</taxon>
        <taxon>Dothideomycetes</taxon>
        <taxon>Pleosporomycetidae</taxon>
        <taxon>Pleosporales</taxon>
        <taxon>Pleosporineae</taxon>
        <taxon>Cucurbitariaceae</taxon>
        <taxon>Cucurbitaria</taxon>
    </lineage>
</organism>
<dbReference type="SMART" id="SM00220">
    <property type="entry name" value="S_TKc"/>
    <property type="match status" value="1"/>
</dbReference>
<dbReference type="GeneID" id="63854914"/>
<feature type="compositionally biased region" description="Pro residues" evidence="1">
    <location>
        <begin position="618"/>
        <end position="641"/>
    </location>
</feature>
<dbReference type="EMBL" id="ML976615">
    <property type="protein sequence ID" value="KAF1847600.1"/>
    <property type="molecule type" value="Genomic_DNA"/>
</dbReference>
<evidence type="ECO:0000313" key="4">
    <source>
        <dbReference type="Proteomes" id="UP000800039"/>
    </source>
</evidence>
<dbReference type="RefSeq" id="XP_040790163.1">
    <property type="nucleotide sequence ID" value="XM_040937664.1"/>
</dbReference>
<dbReference type="GO" id="GO:0005524">
    <property type="term" value="F:ATP binding"/>
    <property type="evidence" value="ECO:0007669"/>
    <property type="project" value="InterPro"/>
</dbReference>
<feature type="region of interest" description="Disordered" evidence="1">
    <location>
        <begin position="575"/>
        <end position="772"/>
    </location>
</feature>
<dbReference type="InterPro" id="IPR011009">
    <property type="entry name" value="Kinase-like_dom_sf"/>
</dbReference>
<protein>
    <submittedName>
        <fullName evidence="3">Kinase-like protein</fullName>
    </submittedName>
</protein>
<dbReference type="Proteomes" id="UP000800039">
    <property type="component" value="Unassembled WGS sequence"/>
</dbReference>
<feature type="compositionally biased region" description="Acidic residues" evidence="1">
    <location>
        <begin position="808"/>
        <end position="819"/>
    </location>
</feature>
<keyword evidence="3" id="KW-0808">Transferase</keyword>
<feature type="compositionally biased region" description="Polar residues" evidence="1">
    <location>
        <begin position="733"/>
        <end position="748"/>
    </location>
</feature>
<dbReference type="PROSITE" id="PS50011">
    <property type="entry name" value="PROTEIN_KINASE_DOM"/>
    <property type="match status" value="1"/>
</dbReference>
<evidence type="ECO:0000259" key="2">
    <source>
        <dbReference type="PROSITE" id="PS50011"/>
    </source>
</evidence>
<accession>A0A9P4GM71</accession>
<reference evidence="3" key="1">
    <citation type="submission" date="2020-01" db="EMBL/GenBank/DDBJ databases">
        <authorList>
            <consortium name="DOE Joint Genome Institute"/>
            <person name="Haridas S."/>
            <person name="Albert R."/>
            <person name="Binder M."/>
            <person name="Bloem J."/>
            <person name="Labutti K."/>
            <person name="Salamov A."/>
            <person name="Andreopoulos B."/>
            <person name="Baker S.E."/>
            <person name="Barry K."/>
            <person name="Bills G."/>
            <person name="Bluhm B.H."/>
            <person name="Cannon C."/>
            <person name="Castanera R."/>
            <person name="Culley D.E."/>
            <person name="Daum C."/>
            <person name="Ezra D."/>
            <person name="Gonzalez J.B."/>
            <person name="Henrissat B."/>
            <person name="Kuo A."/>
            <person name="Liang C."/>
            <person name="Lipzen A."/>
            <person name="Lutzoni F."/>
            <person name="Magnuson J."/>
            <person name="Mondo S."/>
            <person name="Nolan M."/>
            <person name="Ohm R."/>
            <person name="Pangilinan J."/>
            <person name="Park H.-J."/>
            <person name="Ramirez L."/>
            <person name="Alfaro M."/>
            <person name="Sun H."/>
            <person name="Tritt A."/>
            <person name="Yoshinaga Y."/>
            <person name="Zwiers L.-H."/>
            <person name="Turgeon B.G."/>
            <person name="Goodwin S.B."/>
            <person name="Spatafora J.W."/>
            <person name="Crous P.W."/>
            <person name="Grigoriev I.V."/>
        </authorList>
    </citation>
    <scope>NUCLEOTIDE SEQUENCE</scope>
    <source>
        <strain evidence="3">CBS 394.84</strain>
    </source>
</reference>
<dbReference type="PANTHER" id="PTHR44305:SF2">
    <property type="entry name" value="SI:DKEY-192D15.2"/>
    <property type="match status" value="1"/>
</dbReference>
<feature type="domain" description="Protein kinase" evidence="2">
    <location>
        <begin position="170"/>
        <end position="531"/>
    </location>
</feature>
<dbReference type="PANTHER" id="PTHR44305">
    <property type="entry name" value="SI:DKEY-192D15.2-RELATED"/>
    <property type="match status" value="1"/>
</dbReference>
<feature type="region of interest" description="Disordered" evidence="1">
    <location>
        <begin position="789"/>
        <end position="839"/>
    </location>
</feature>
<dbReference type="GO" id="GO:0004672">
    <property type="term" value="F:protein kinase activity"/>
    <property type="evidence" value="ECO:0007669"/>
    <property type="project" value="InterPro"/>
</dbReference>
<gene>
    <name evidence="3" type="ORF">K460DRAFT_414320</name>
</gene>
<dbReference type="SUPFAM" id="SSF56112">
    <property type="entry name" value="Protein kinase-like (PK-like)"/>
    <property type="match status" value="1"/>
</dbReference>
<sequence>MTTPAFPNDRIADQIYDIRAPAEQTFWISLLPNERTIFQWFAIGFKRNSWDKDQRIPSQDAVLKAWRDADEIDRETNIVLAKERPDLRLNTSHFEVKSEILLAFEALLPRNEQPDFESLVHGFQIYNVRGGQHNSQDMIRCWNQKNKAMREKMIAYGRHHYNRFQNHPQVPDVRPTASGHHGHWFENPKPDATMGDIKQVNVADPKPPGEKNRPAGSRWVFEKTIYQNPHETYDNKLTHRIIHLFALVTEDRQILKRLVVKIIGSTDVLGVVGTIMRESTHHEALSFKNCASILDAYGFSIRKRAYGPQLGYIYMDYAPFGDLLDLIKRLQGQPDKQLPEPYIWLIFRALAEALLLMETGMTVDKDQPAREDGHVLYSRNRKPIVNPDIKPMNVMLGEAQAGFYPGFKTAKMIDFGMCFDDNRYATGKVGVGTQGNTAPEHGFPPHPKYRNEPVNIQSEIFMVGLVILSLMEGRNRKITDVELFNEGFQHCEGYNKCYSHWLDDLVFFCLQFAPWKRPSLHQLLYKTRRGLERWERVYGSVDKPEAELPEFAIYPLEHLEEFRIGETAPEHWLGMKKRKAEEARLAPARPAVKKRAKNPPPPRPGQIRMGNDRIGQPDKPPFRPPGKGPGPKNPPARPPIGHPAAGRGQMHRPPPLPMYPRIPAQGNHAAPTNRVPKIVPGPLNYITGQPNVPPGQPAHVSGSARYAHPPPIQPLGRRRPPNDRPPPPRTLAEQRNANMRLMQNQARQSAIPRPVNHPQPRVAPRPALQPGMDPAQIYAAAVRARKNVAPPWFMQDPENIKREKDVEPDGDSEEDDASTSEENGSPGGRRSNPIDLSNA</sequence>
<dbReference type="Gene3D" id="1.10.510.10">
    <property type="entry name" value="Transferase(Phosphotransferase) domain 1"/>
    <property type="match status" value="1"/>
</dbReference>
<keyword evidence="4" id="KW-1185">Reference proteome</keyword>
<name>A0A9P4GM71_9PLEO</name>
<feature type="compositionally biased region" description="Basic and acidic residues" evidence="1">
    <location>
        <begin position="798"/>
        <end position="807"/>
    </location>
</feature>
<evidence type="ECO:0000256" key="1">
    <source>
        <dbReference type="SAM" id="MobiDB-lite"/>
    </source>
</evidence>
<comment type="caution">
    <text evidence="3">The sequence shown here is derived from an EMBL/GenBank/DDBJ whole genome shotgun (WGS) entry which is preliminary data.</text>
</comment>
<proteinExistence type="predicted"/>
<dbReference type="InterPro" id="IPR053083">
    <property type="entry name" value="TF_kinase-domain_protein"/>
</dbReference>
<dbReference type="OrthoDB" id="310217at2759"/>
<evidence type="ECO:0000313" key="3">
    <source>
        <dbReference type="EMBL" id="KAF1847600.1"/>
    </source>
</evidence>
<dbReference type="InterPro" id="IPR000719">
    <property type="entry name" value="Prot_kinase_dom"/>
</dbReference>
<dbReference type="AlphaFoldDB" id="A0A9P4GM71"/>
<keyword evidence="3" id="KW-0418">Kinase</keyword>